<keyword evidence="3" id="KW-1185">Reference proteome</keyword>
<proteinExistence type="predicted"/>
<name>A0A426RSZ1_9SPHN</name>
<evidence type="ECO:0008006" key="4">
    <source>
        <dbReference type="Google" id="ProtNLM"/>
    </source>
</evidence>
<feature type="transmembrane region" description="Helical" evidence="1">
    <location>
        <begin position="62"/>
        <end position="83"/>
    </location>
</feature>
<feature type="transmembrane region" description="Helical" evidence="1">
    <location>
        <begin position="89"/>
        <end position="112"/>
    </location>
</feature>
<reference evidence="2 3" key="1">
    <citation type="submission" date="2018-12" db="EMBL/GenBank/DDBJ databases">
        <authorList>
            <person name="Kim S.-J."/>
            <person name="Jung G.-Y."/>
        </authorList>
    </citation>
    <scope>NUCLEOTIDE SEQUENCE [LARGE SCALE GENOMIC DNA]</scope>
    <source>
        <strain evidence="2 3">03SU3-P</strain>
    </source>
</reference>
<dbReference type="EMBL" id="RWJI01000001">
    <property type="protein sequence ID" value="RRQ52109.1"/>
    <property type="molecule type" value="Genomic_DNA"/>
</dbReference>
<comment type="caution">
    <text evidence="2">The sequence shown here is derived from an EMBL/GenBank/DDBJ whole genome shotgun (WGS) entry which is preliminary data.</text>
</comment>
<sequence>MMKIEEPQLEALEDLTPTIEPSASEQIALVMEDLRAMVKAEMHYHRSRLAYTRHVFRWSFRYGAIAAFAFSGASIALVLGLVLTLSPLIGPLAATLLVTISFAMIGIVFAAMARRWMRKVYFPEMPKNVDDVA</sequence>
<evidence type="ECO:0000313" key="3">
    <source>
        <dbReference type="Proteomes" id="UP000268553"/>
    </source>
</evidence>
<dbReference type="Proteomes" id="UP000268553">
    <property type="component" value="Unassembled WGS sequence"/>
</dbReference>
<keyword evidence="1" id="KW-0472">Membrane</keyword>
<protein>
    <recommendedName>
        <fullName evidence="4">Phage holin family protein</fullName>
    </recommendedName>
</protein>
<evidence type="ECO:0000313" key="2">
    <source>
        <dbReference type="EMBL" id="RRQ52109.1"/>
    </source>
</evidence>
<accession>A0A426RSZ1</accession>
<gene>
    <name evidence="2" type="ORF">D7D48_04355</name>
</gene>
<organism evidence="2 3">
    <name type="scientific">Sphingorhabdus wooponensis</name>
    <dbReference type="NCBI Taxonomy" id="940136"/>
    <lineage>
        <taxon>Bacteria</taxon>
        <taxon>Pseudomonadati</taxon>
        <taxon>Pseudomonadota</taxon>
        <taxon>Alphaproteobacteria</taxon>
        <taxon>Sphingomonadales</taxon>
        <taxon>Sphingomonadaceae</taxon>
        <taxon>Sphingorhabdus</taxon>
    </lineage>
</organism>
<evidence type="ECO:0000256" key="1">
    <source>
        <dbReference type="SAM" id="Phobius"/>
    </source>
</evidence>
<dbReference type="OrthoDB" id="7595122at2"/>
<keyword evidence="1" id="KW-1133">Transmembrane helix</keyword>
<dbReference type="AlphaFoldDB" id="A0A426RSZ1"/>
<keyword evidence="1" id="KW-0812">Transmembrane</keyword>
<dbReference type="RefSeq" id="WP_125230125.1">
    <property type="nucleotide sequence ID" value="NZ_RWJI01000001.1"/>
</dbReference>